<gene>
    <name evidence="1" type="ORF">COT42_02470</name>
</gene>
<organism evidence="1 2">
    <name type="scientific">Candidatus Saganbacteria bacterium CG08_land_8_20_14_0_20_45_16</name>
    <dbReference type="NCBI Taxonomy" id="2014293"/>
    <lineage>
        <taxon>Bacteria</taxon>
        <taxon>Bacillati</taxon>
        <taxon>Saganbacteria</taxon>
    </lineage>
</organism>
<comment type="caution">
    <text evidence="1">The sequence shown here is derived from an EMBL/GenBank/DDBJ whole genome shotgun (WGS) entry which is preliminary data.</text>
</comment>
<evidence type="ECO:0000313" key="2">
    <source>
        <dbReference type="Proteomes" id="UP000231343"/>
    </source>
</evidence>
<name>A0A2H0Y032_UNCSA</name>
<protein>
    <submittedName>
        <fullName evidence="1">Uncharacterized protein</fullName>
    </submittedName>
</protein>
<evidence type="ECO:0000313" key="1">
    <source>
        <dbReference type="EMBL" id="PIS30758.1"/>
    </source>
</evidence>
<proteinExistence type="predicted"/>
<dbReference type="Proteomes" id="UP000231343">
    <property type="component" value="Unassembled WGS sequence"/>
</dbReference>
<reference evidence="1 2" key="1">
    <citation type="submission" date="2017-09" db="EMBL/GenBank/DDBJ databases">
        <title>Depth-based differentiation of microbial function through sediment-hosted aquifers and enrichment of novel symbionts in the deep terrestrial subsurface.</title>
        <authorList>
            <person name="Probst A.J."/>
            <person name="Ladd B."/>
            <person name="Jarett J.K."/>
            <person name="Geller-Mcgrath D.E."/>
            <person name="Sieber C.M."/>
            <person name="Emerson J.B."/>
            <person name="Anantharaman K."/>
            <person name="Thomas B.C."/>
            <person name="Malmstrom R."/>
            <person name="Stieglmeier M."/>
            <person name="Klingl A."/>
            <person name="Woyke T."/>
            <person name="Ryan C.M."/>
            <person name="Banfield J.F."/>
        </authorList>
    </citation>
    <scope>NUCLEOTIDE SEQUENCE [LARGE SCALE GENOMIC DNA]</scope>
    <source>
        <strain evidence="1">CG08_land_8_20_14_0_20_45_16</strain>
    </source>
</reference>
<sequence>MSLFGVEKIIETIKDASLLCKTKFLKAFLTSEYFNSLVDSLTGQREQAEAMKVAGLKQSPGDSITEKVLSQMRVDIFEKKRPCDRLEDKQLIEAELRGAFTAGLSFVLFDDYAEREKVIEEQLFELYPQNEIGTEGGGRPGGSIRPLQETFLISAANKLYPDDCRARGLFAGRLARSMPASGGVFDVTSSREQLALIVFWRSEGVNPFKNLKPQQEYFGFVEGTGDVTGVQVKVWPSAANEREVLLGILDGLYPGLTGSQGELIGKKCSFLFFNEPEGYKNFLALVARGLYPGDGDSQVDFLTSALAYSAQSGQ</sequence>
<dbReference type="EMBL" id="PEYM01000049">
    <property type="protein sequence ID" value="PIS30758.1"/>
    <property type="molecule type" value="Genomic_DNA"/>
</dbReference>
<accession>A0A2H0Y032</accession>
<dbReference type="AlphaFoldDB" id="A0A2H0Y032"/>